<dbReference type="GO" id="GO:0004843">
    <property type="term" value="F:cysteine-type deubiquitinase activity"/>
    <property type="evidence" value="ECO:0007669"/>
    <property type="project" value="InterPro"/>
</dbReference>
<dbReference type="PROSITE" id="PS00973">
    <property type="entry name" value="USP_2"/>
    <property type="match status" value="1"/>
</dbReference>
<dbReference type="InterPro" id="IPR001394">
    <property type="entry name" value="Peptidase_C19_UCH"/>
</dbReference>
<keyword evidence="5" id="KW-1185">Reference proteome</keyword>
<feature type="coiled-coil region" evidence="1">
    <location>
        <begin position="337"/>
        <end position="371"/>
    </location>
</feature>
<dbReference type="GO" id="GO:0016579">
    <property type="term" value="P:protein deubiquitination"/>
    <property type="evidence" value="ECO:0007669"/>
    <property type="project" value="InterPro"/>
</dbReference>
<evidence type="ECO:0000256" key="1">
    <source>
        <dbReference type="SAM" id="Coils"/>
    </source>
</evidence>
<dbReference type="GO" id="GO:0005634">
    <property type="term" value="C:nucleus"/>
    <property type="evidence" value="ECO:0007669"/>
    <property type="project" value="TreeGrafter"/>
</dbReference>
<dbReference type="Pfam" id="PF00443">
    <property type="entry name" value="UCH"/>
    <property type="match status" value="1"/>
</dbReference>
<dbReference type="EMBL" id="CDMY01000717">
    <property type="protein sequence ID" value="CEM31173.1"/>
    <property type="molecule type" value="Genomic_DNA"/>
</dbReference>
<dbReference type="OrthoDB" id="420187at2759"/>
<gene>
    <name evidence="4" type="ORF">Vbra_23069</name>
</gene>
<dbReference type="InterPro" id="IPR003903">
    <property type="entry name" value="UIM_dom"/>
</dbReference>
<name>A0A0G4GM13_VITBC</name>
<dbReference type="AlphaFoldDB" id="A0A0G4GM13"/>
<evidence type="ECO:0000313" key="4">
    <source>
        <dbReference type="EMBL" id="CEM31173.1"/>
    </source>
</evidence>
<dbReference type="PANTHER" id="PTHR24006">
    <property type="entry name" value="UBIQUITIN CARBOXYL-TERMINAL HYDROLASE"/>
    <property type="match status" value="1"/>
</dbReference>
<dbReference type="STRING" id="1169540.A0A0G4GM13"/>
<reference evidence="4 5" key="1">
    <citation type="submission" date="2014-11" db="EMBL/GenBank/DDBJ databases">
        <authorList>
            <person name="Zhu J."/>
            <person name="Qi W."/>
            <person name="Song R."/>
        </authorList>
    </citation>
    <scope>NUCLEOTIDE SEQUENCE [LARGE SCALE GENOMIC DNA]</scope>
</reference>
<dbReference type="PROSITE" id="PS50235">
    <property type="entry name" value="USP_3"/>
    <property type="match status" value="1"/>
</dbReference>
<dbReference type="CDD" id="cd02257">
    <property type="entry name" value="Peptidase_C19"/>
    <property type="match status" value="1"/>
</dbReference>
<feature type="region of interest" description="Disordered" evidence="2">
    <location>
        <begin position="464"/>
        <end position="496"/>
    </location>
</feature>
<dbReference type="Gene3D" id="3.90.70.10">
    <property type="entry name" value="Cysteine proteinases"/>
    <property type="match status" value="1"/>
</dbReference>
<feature type="domain" description="USP" evidence="3">
    <location>
        <begin position="35"/>
        <end position="434"/>
    </location>
</feature>
<dbReference type="SUPFAM" id="SSF54001">
    <property type="entry name" value="Cysteine proteinases"/>
    <property type="match status" value="1"/>
</dbReference>
<accession>A0A0G4GM13</accession>
<dbReference type="InterPro" id="IPR028889">
    <property type="entry name" value="USP"/>
</dbReference>
<evidence type="ECO:0000256" key="2">
    <source>
        <dbReference type="SAM" id="MobiDB-lite"/>
    </source>
</evidence>
<keyword evidence="1" id="KW-0175">Coiled coil</keyword>
<evidence type="ECO:0000259" key="3">
    <source>
        <dbReference type="PROSITE" id="PS50235"/>
    </source>
</evidence>
<sequence>MDAAMAGVDDEEQQQIQRAIEESLKDGQQIEKQLRKLVRLADGCYFNCLLQVLFHVTPVFKGALYQIGAHSQTRGGGGSGALLTSPYLSDKGEDVECPLLYCLRDLFVLLECTVDDIVDASYLYKKLFGPDSIAAMASGSVGSYLQEDASEQRDQLLKAILSPQHTQTQTQTTKDVTSSISNFDEVCRRLFSGRLIEWFADGDRRETPLDFCQLDLHLPGDEGDTTNKHPSPRTLDEALEMHLNDLHGNVQRKEYDLAPVVWVNLDRFAYDRSSGRGVKVTHPMHFPAILSTRRLLPCDAPWMEKINDADRKHHALQKKLEVNQLYLAELQSDSHDMRRHESKILSLVQEQEDLIEQVSEALSALRALEDEQELLYYLQAVIVHDGSCEGGHYWTFVRENQGSPASDQWIRIDDSKVERCSFVRVQMESFGDPNLTPEQCAQLTQTLAPNDALLASPSPLSAAANKSQRRMLPSTTASSHPDDPSPSPPPAAAAASSGSYRIGGSAYCLIYVRSSQHRQSIQLLRSVRECIPPHCMKAIDEKNFAIMHDKVEQVVECTMSLQQSLFSPTSLSSIPQPAGALSPQMRPSDGGGITDMDWTVVEDQNQMDTSDSEKSDPAIHMPHRGSTTAGGIGKSHEDATMMECLHAVAQLIRAERNLAVARLFILRYAWYLTFPYLPEHHPHYGRALKDMLLKALIRRGQAEISQLVAEGPNASIFPAHIHVRPAAGVGVGGKRGAASHPQQPSSLEHIFGEYDVQLAKIMQKAAERRGGG</sequence>
<dbReference type="PROSITE" id="PS50330">
    <property type="entry name" value="UIM"/>
    <property type="match status" value="1"/>
</dbReference>
<evidence type="ECO:0000313" key="5">
    <source>
        <dbReference type="Proteomes" id="UP000041254"/>
    </source>
</evidence>
<dbReference type="Proteomes" id="UP000041254">
    <property type="component" value="Unassembled WGS sequence"/>
</dbReference>
<feature type="region of interest" description="Disordered" evidence="2">
    <location>
        <begin position="574"/>
        <end position="634"/>
    </location>
</feature>
<dbReference type="GO" id="GO:0005829">
    <property type="term" value="C:cytosol"/>
    <property type="evidence" value="ECO:0007669"/>
    <property type="project" value="TreeGrafter"/>
</dbReference>
<dbReference type="InterPro" id="IPR050164">
    <property type="entry name" value="Peptidase_C19"/>
</dbReference>
<dbReference type="InterPro" id="IPR038765">
    <property type="entry name" value="Papain-like_cys_pep_sf"/>
</dbReference>
<dbReference type="VEuPathDB" id="CryptoDB:Vbra_23069"/>
<protein>
    <recommendedName>
        <fullName evidence="3">USP domain-containing protein</fullName>
    </recommendedName>
</protein>
<organism evidence="4 5">
    <name type="scientific">Vitrella brassicaformis (strain CCMP3155)</name>
    <dbReference type="NCBI Taxonomy" id="1169540"/>
    <lineage>
        <taxon>Eukaryota</taxon>
        <taxon>Sar</taxon>
        <taxon>Alveolata</taxon>
        <taxon>Colpodellida</taxon>
        <taxon>Vitrellaceae</taxon>
        <taxon>Vitrella</taxon>
    </lineage>
</organism>
<dbReference type="InParanoid" id="A0A0G4GM13"/>
<proteinExistence type="predicted"/>
<dbReference type="InterPro" id="IPR018200">
    <property type="entry name" value="USP_CS"/>
</dbReference>